<evidence type="ECO:0000256" key="1">
    <source>
        <dbReference type="SAM" id="SignalP"/>
    </source>
</evidence>
<reference evidence="5" key="2">
    <citation type="journal article" date="2019" name="Int. J. Syst. Evol. Microbiol.">
        <title>The Global Catalogue of Microorganisms (GCM) 10K type strain sequencing project: providing services to taxonomists for standard genome sequencing and annotation.</title>
        <authorList>
            <consortium name="The Broad Institute Genomics Platform"/>
            <consortium name="The Broad Institute Genome Sequencing Center for Infectious Disease"/>
            <person name="Wu L."/>
            <person name="Ma J."/>
        </authorList>
    </citation>
    <scope>NUCLEOTIDE SEQUENCE [LARGE SCALE GENOMIC DNA]</scope>
    <source>
        <strain evidence="5">NBRC 107715</strain>
    </source>
</reference>
<dbReference type="EMBL" id="BJZU01000007">
    <property type="protein sequence ID" value="GEP02705.1"/>
    <property type="molecule type" value="Genomic_DNA"/>
</dbReference>
<keyword evidence="5" id="KW-1185">Reference proteome</keyword>
<name>A0A512IYD4_9HYPH</name>
<reference evidence="3" key="4">
    <citation type="submission" date="2023-01" db="EMBL/GenBank/DDBJ databases">
        <title>Draft genome sequence of Methylobacterium oxalidis strain NBRC 107715.</title>
        <authorList>
            <person name="Sun Q."/>
            <person name="Mori K."/>
        </authorList>
    </citation>
    <scope>NUCLEOTIDE SEQUENCE</scope>
    <source>
        <strain evidence="3">NBRC 107715</strain>
    </source>
</reference>
<evidence type="ECO:0000313" key="3">
    <source>
        <dbReference type="EMBL" id="GLS66897.1"/>
    </source>
</evidence>
<evidence type="ECO:0000313" key="5">
    <source>
        <dbReference type="Proteomes" id="UP001156856"/>
    </source>
</evidence>
<reference evidence="2 4" key="3">
    <citation type="submission" date="2019-07" db="EMBL/GenBank/DDBJ databases">
        <title>Whole genome shotgun sequence of Methylobacterium oxalidis NBRC 107715.</title>
        <authorList>
            <person name="Hosoyama A."/>
            <person name="Uohara A."/>
            <person name="Ohji S."/>
            <person name="Ichikawa N."/>
        </authorList>
    </citation>
    <scope>NUCLEOTIDE SEQUENCE [LARGE SCALE GENOMIC DNA]</scope>
    <source>
        <strain evidence="2 4">NBRC 107715</strain>
    </source>
</reference>
<accession>A0A512IYD4</accession>
<proteinExistence type="predicted"/>
<dbReference type="Proteomes" id="UP000321960">
    <property type="component" value="Unassembled WGS sequence"/>
</dbReference>
<comment type="caution">
    <text evidence="2">The sequence shown here is derived from an EMBL/GenBank/DDBJ whole genome shotgun (WGS) entry which is preliminary data.</text>
</comment>
<protein>
    <submittedName>
        <fullName evidence="2">Uncharacterized protein</fullName>
    </submittedName>
</protein>
<keyword evidence="1" id="KW-0732">Signal</keyword>
<gene>
    <name evidence="3" type="ORF">GCM10007888_52800</name>
    <name evidence="2" type="ORF">MOX02_07430</name>
</gene>
<dbReference type="OrthoDB" id="9157600at2"/>
<organism evidence="2 4">
    <name type="scientific">Methylobacterium oxalidis</name>
    <dbReference type="NCBI Taxonomy" id="944322"/>
    <lineage>
        <taxon>Bacteria</taxon>
        <taxon>Pseudomonadati</taxon>
        <taxon>Pseudomonadota</taxon>
        <taxon>Alphaproteobacteria</taxon>
        <taxon>Hyphomicrobiales</taxon>
        <taxon>Methylobacteriaceae</taxon>
        <taxon>Methylobacterium</taxon>
    </lineage>
</organism>
<reference evidence="3" key="1">
    <citation type="journal article" date="2014" name="Int. J. Syst. Evol. Microbiol.">
        <title>Complete genome of a new Firmicutes species belonging to the dominant human colonic microbiota ('Ruminococcus bicirculans') reveals two chromosomes and a selective capacity to utilize plant glucans.</title>
        <authorList>
            <consortium name="NISC Comparative Sequencing Program"/>
            <person name="Wegmann U."/>
            <person name="Louis P."/>
            <person name="Goesmann A."/>
            <person name="Henrissat B."/>
            <person name="Duncan S.H."/>
            <person name="Flint H.J."/>
        </authorList>
    </citation>
    <scope>NUCLEOTIDE SEQUENCE</scope>
    <source>
        <strain evidence="3">NBRC 107715</strain>
    </source>
</reference>
<evidence type="ECO:0000313" key="4">
    <source>
        <dbReference type="Proteomes" id="UP000321960"/>
    </source>
</evidence>
<dbReference type="Proteomes" id="UP001156856">
    <property type="component" value="Unassembled WGS sequence"/>
</dbReference>
<dbReference type="EMBL" id="BSPK01000107">
    <property type="protein sequence ID" value="GLS66897.1"/>
    <property type="molecule type" value="Genomic_DNA"/>
</dbReference>
<dbReference type="RefSeq" id="WP_147024378.1">
    <property type="nucleotide sequence ID" value="NZ_BJZU01000007.1"/>
</dbReference>
<dbReference type="AlphaFoldDB" id="A0A512IYD4"/>
<feature type="chain" id="PRO_5022091957" evidence="1">
    <location>
        <begin position="18"/>
        <end position="316"/>
    </location>
</feature>
<feature type="signal peptide" evidence="1">
    <location>
        <begin position="1"/>
        <end position="17"/>
    </location>
</feature>
<evidence type="ECO:0000313" key="2">
    <source>
        <dbReference type="EMBL" id="GEP02705.1"/>
    </source>
</evidence>
<sequence length="316" mass="33804">MYLPFLLLLALLSPALAEDGPGVRWPLPEGRAAPTKPFAGSEIVISASVRTAGAIDSLTWNGREFLNSFDHGRELQSAASFDGFGECLNPTEAGSGHDGRGPESTSLLLSLRAGGGRLRTRTRMAWWMAPGQTSRECPRGPGPYASPVSDTVLTKEVEIGAHGVPNAIAYKATFAVGRAFERANFEVLTGYMPPDFARFWSFDPGSGRRAPLSDGPGEQPLPVILATEDGAYAMGVYSPGLPQTEHPDAGYGRFRFPAPRGPEGNATVKWNCVYRHGPGRPGPYPFTCYTLVGTLEAVEAGLARLHAALHRTQGPR</sequence>